<keyword evidence="4" id="KW-1185">Reference proteome</keyword>
<organism evidence="3 4">
    <name type="scientific">Rhizobium alvei</name>
    <dbReference type="NCBI Taxonomy" id="1132659"/>
    <lineage>
        <taxon>Bacteria</taxon>
        <taxon>Pseudomonadati</taxon>
        <taxon>Pseudomonadota</taxon>
        <taxon>Alphaproteobacteria</taxon>
        <taxon>Hyphomicrobiales</taxon>
        <taxon>Rhizobiaceae</taxon>
        <taxon>Rhizobium/Agrobacterium group</taxon>
        <taxon>Rhizobium</taxon>
    </lineage>
</organism>
<keyword evidence="2" id="KW-0732">Signal</keyword>
<protein>
    <recommendedName>
        <fullName evidence="5">DUF5666 domain-containing protein</fullName>
    </recommendedName>
</protein>
<feature type="signal peptide" evidence="2">
    <location>
        <begin position="1"/>
        <end position="21"/>
    </location>
</feature>
<feature type="chain" id="PRO_5046549156" description="DUF5666 domain-containing protein" evidence="2">
    <location>
        <begin position="22"/>
        <end position="133"/>
    </location>
</feature>
<evidence type="ECO:0000256" key="1">
    <source>
        <dbReference type="SAM" id="MobiDB-lite"/>
    </source>
</evidence>
<gene>
    <name evidence="3" type="ORF">Q4481_14785</name>
</gene>
<reference evidence="3" key="2">
    <citation type="submission" date="2023-07" db="EMBL/GenBank/DDBJ databases">
        <authorList>
            <person name="Shen H."/>
        </authorList>
    </citation>
    <scope>NUCLEOTIDE SEQUENCE</scope>
    <source>
        <strain evidence="3">TNR-22</strain>
    </source>
</reference>
<evidence type="ECO:0008006" key="5">
    <source>
        <dbReference type="Google" id="ProtNLM"/>
    </source>
</evidence>
<dbReference type="Pfam" id="PF07076">
    <property type="entry name" value="DUF1344"/>
    <property type="match status" value="1"/>
</dbReference>
<proteinExistence type="predicted"/>
<evidence type="ECO:0000313" key="3">
    <source>
        <dbReference type="EMBL" id="MDO6965231.1"/>
    </source>
</evidence>
<evidence type="ECO:0000256" key="2">
    <source>
        <dbReference type="SAM" id="SignalP"/>
    </source>
</evidence>
<reference evidence="3" key="1">
    <citation type="journal article" date="2015" name="Int. J. Syst. Evol. Microbiol.">
        <title>Rhizobium alvei sp. nov., isolated from a freshwater river.</title>
        <authorList>
            <person name="Sheu S.Y."/>
            <person name="Huang H.W."/>
            <person name="Young C.C."/>
            <person name="Chen W.M."/>
        </authorList>
    </citation>
    <scope>NUCLEOTIDE SEQUENCE</scope>
    <source>
        <strain evidence="3">TNR-22</strain>
    </source>
</reference>
<dbReference type="Proteomes" id="UP001174932">
    <property type="component" value="Unassembled WGS sequence"/>
</dbReference>
<dbReference type="RefSeq" id="WP_304377162.1">
    <property type="nucleotide sequence ID" value="NZ_JAUOZU010000009.1"/>
</dbReference>
<evidence type="ECO:0000313" key="4">
    <source>
        <dbReference type="Proteomes" id="UP001174932"/>
    </source>
</evidence>
<feature type="region of interest" description="Disordered" evidence="1">
    <location>
        <begin position="88"/>
        <end position="133"/>
    </location>
</feature>
<name>A0ABT8YNN8_9HYPH</name>
<dbReference type="InterPro" id="IPR009780">
    <property type="entry name" value="DUF1344"/>
</dbReference>
<feature type="compositionally biased region" description="Polar residues" evidence="1">
    <location>
        <begin position="104"/>
        <end position="133"/>
    </location>
</feature>
<accession>A0ABT8YNN8</accession>
<sequence length="133" mass="13882">MFHKLLICLLFLTAAPNLAFAESIEGELSSIDAEGRTVSLISGEIFAVGEEISIDSLVVGQVIRINCEDGTTHVTSIDIVAAAVDETPPTNVDVVEPEGEDTSVVDTTATDNTSSDVVPDTNATDSQDISSGE</sequence>
<dbReference type="EMBL" id="JAUOZU010000009">
    <property type="protein sequence ID" value="MDO6965231.1"/>
    <property type="molecule type" value="Genomic_DNA"/>
</dbReference>
<comment type="caution">
    <text evidence="3">The sequence shown here is derived from an EMBL/GenBank/DDBJ whole genome shotgun (WGS) entry which is preliminary data.</text>
</comment>